<feature type="region of interest" description="Disordered" evidence="1">
    <location>
        <begin position="65"/>
        <end position="92"/>
    </location>
</feature>
<sequence>MCRAWRRRTPLSSLLCQQKDADCPRPIRALCKPVTFFHTKLIKPLLLGFTPNILSICVPNTCTSRDRISSSSSLSVTQSKGGAVTNYPPSST</sequence>
<gene>
    <name evidence="2" type="ORF">Q7C36_005597</name>
</gene>
<proteinExistence type="predicted"/>
<accession>A0AA88NHW8</accession>
<evidence type="ECO:0000313" key="3">
    <source>
        <dbReference type="Proteomes" id="UP001187315"/>
    </source>
</evidence>
<dbReference type="Proteomes" id="UP001187315">
    <property type="component" value="Unassembled WGS sequence"/>
</dbReference>
<evidence type="ECO:0000313" key="2">
    <source>
        <dbReference type="EMBL" id="KAK2857678.1"/>
    </source>
</evidence>
<keyword evidence="3" id="KW-1185">Reference proteome</keyword>
<dbReference type="AlphaFoldDB" id="A0AA88NHW8"/>
<comment type="caution">
    <text evidence="2">The sequence shown here is derived from an EMBL/GenBank/DDBJ whole genome shotgun (WGS) entry which is preliminary data.</text>
</comment>
<organism evidence="2 3">
    <name type="scientific">Tachysurus vachellii</name>
    <name type="common">Darkbarbel catfish</name>
    <name type="synonym">Pelteobagrus vachellii</name>
    <dbReference type="NCBI Taxonomy" id="175792"/>
    <lineage>
        <taxon>Eukaryota</taxon>
        <taxon>Metazoa</taxon>
        <taxon>Chordata</taxon>
        <taxon>Craniata</taxon>
        <taxon>Vertebrata</taxon>
        <taxon>Euteleostomi</taxon>
        <taxon>Actinopterygii</taxon>
        <taxon>Neopterygii</taxon>
        <taxon>Teleostei</taxon>
        <taxon>Ostariophysi</taxon>
        <taxon>Siluriformes</taxon>
        <taxon>Bagridae</taxon>
        <taxon>Tachysurus</taxon>
    </lineage>
</organism>
<evidence type="ECO:0000256" key="1">
    <source>
        <dbReference type="SAM" id="MobiDB-lite"/>
    </source>
</evidence>
<name>A0AA88NHW8_TACVA</name>
<dbReference type="EMBL" id="JAVHJS010000005">
    <property type="protein sequence ID" value="KAK2857678.1"/>
    <property type="molecule type" value="Genomic_DNA"/>
</dbReference>
<protein>
    <submittedName>
        <fullName evidence="2">Uncharacterized protein</fullName>
    </submittedName>
</protein>
<reference evidence="2" key="1">
    <citation type="submission" date="2023-08" db="EMBL/GenBank/DDBJ databases">
        <title>Pelteobagrus vachellii genome.</title>
        <authorList>
            <person name="Liu H."/>
        </authorList>
    </citation>
    <scope>NUCLEOTIDE SEQUENCE</scope>
    <source>
        <strain evidence="2">PRFRI_2022a</strain>
        <tissue evidence="2">Muscle</tissue>
    </source>
</reference>